<evidence type="ECO:0000313" key="3">
    <source>
        <dbReference type="Proteomes" id="UP001465426"/>
    </source>
</evidence>
<gene>
    <name evidence="2" type="ORF">WMO63_17185</name>
</gene>
<evidence type="ECO:0000256" key="1">
    <source>
        <dbReference type="SAM" id="MobiDB-lite"/>
    </source>
</evidence>
<protein>
    <submittedName>
        <fullName evidence="2">Uncharacterized protein</fullName>
    </submittedName>
</protein>
<reference evidence="2 3" key="1">
    <citation type="submission" date="2024-03" db="EMBL/GenBank/DDBJ databases">
        <title>Human intestinal bacterial collection.</title>
        <authorList>
            <person name="Pauvert C."/>
            <person name="Hitch T.C.A."/>
            <person name="Clavel T."/>
        </authorList>
    </citation>
    <scope>NUCLEOTIDE SEQUENCE [LARGE SCALE GENOMIC DNA]</scope>
    <source>
        <strain evidence="2 3">CLA-SR-H024</strain>
    </source>
</reference>
<organism evidence="2 3">
    <name type="scientific">Niallia hominis</name>
    <dbReference type="NCBI Taxonomy" id="3133173"/>
    <lineage>
        <taxon>Bacteria</taxon>
        <taxon>Bacillati</taxon>
        <taxon>Bacillota</taxon>
        <taxon>Bacilli</taxon>
        <taxon>Bacillales</taxon>
        <taxon>Bacillaceae</taxon>
        <taxon>Niallia</taxon>
    </lineage>
</organism>
<dbReference type="RefSeq" id="WP_155986809.1">
    <property type="nucleotide sequence ID" value="NZ_JBBMFN010000050.1"/>
</dbReference>
<proteinExistence type="predicted"/>
<feature type="compositionally biased region" description="Basic residues" evidence="1">
    <location>
        <begin position="32"/>
        <end position="50"/>
    </location>
</feature>
<feature type="compositionally biased region" description="Basic residues" evidence="1">
    <location>
        <begin position="1"/>
        <end position="13"/>
    </location>
</feature>
<evidence type="ECO:0000313" key="2">
    <source>
        <dbReference type="EMBL" id="MEQ2467392.1"/>
    </source>
</evidence>
<feature type="region of interest" description="Disordered" evidence="1">
    <location>
        <begin position="1"/>
        <end position="50"/>
    </location>
</feature>
<feature type="compositionally biased region" description="Basic and acidic residues" evidence="1">
    <location>
        <begin position="14"/>
        <end position="31"/>
    </location>
</feature>
<name>A0ABV1F1Z6_9BACI</name>
<sequence>MKTKKCRQQRKSGVHPEDENQKAEATAEKWRLSQKRKPKFIKNKGKPALP</sequence>
<comment type="caution">
    <text evidence="2">The sequence shown here is derived from an EMBL/GenBank/DDBJ whole genome shotgun (WGS) entry which is preliminary data.</text>
</comment>
<dbReference type="Proteomes" id="UP001465426">
    <property type="component" value="Unassembled WGS sequence"/>
</dbReference>
<keyword evidence="3" id="KW-1185">Reference proteome</keyword>
<dbReference type="EMBL" id="JBBMFN010000050">
    <property type="protein sequence ID" value="MEQ2467392.1"/>
    <property type="molecule type" value="Genomic_DNA"/>
</dbReference>
<accession>A0ABV1F1Z6</accession>